<organism evidence="10">
    <name type="scientific">uncultured Cytophagales bacterium</name>
    <dbReference type="NCBI Taxonomy" id="158755"/>
    <lineage>
        <taxon>Bacteria</taxon>
        <taxon>Pseudomonadati</taxon>
        <taxon>Bacteroidota</taxon>
        <taxon>Sphingobacteriia</taxon>
        <taxon>Sphingobacteriales</taxon>
        <taxon>environmental samples</taxon>
    </lineage>
</organism>
<evidence type="ECO:0000313" key="10">
    <source>
        <dbReference type="EMBL" id="CAA9337383.1"/>
    </source>
</evidence>
<keyword evidence="2" id="KW-1003">Cell membrane</keyword>
<evidence type="ECO:0000256" key="4">
    <source>
        <dbReference type="ARBA" id="ARBA00022989"/>
    </source>
</evidence>
<evidence type="ECO:0000256" key="1">
    <source>
        <dbReference type="ARBA" id="ARBA00004651"/>
    </source>
</evidence>
<evidence type="ECO:0000256" key="5">
    <source>
        <dbReference type="ARBA" id="ARBA00023136"/>
    </source>
</evidence>
<feature type="transmembrane region" description="Helical" evidence="7">
    <location>
        <begin position="475"/>
        <end position="500"/>
    </location>
</feature>
<evidence type="ECO:0000256" key="3">
    <source>
        <dbReference type="ARBA" id="ARBA00022692"/>
    </source>
</evidence>
<gene>
    <name evidence="10" type="ORF">AVDCRST_MAG56-7724</name>
</gene>
<dbReference type="GO" id="GO:0005886">
    <property type="term" value="C:plasma membrane"/>
    <property type="evidence" value="ECO:0007669"/>
    <property type="project" value="UniProtKB-SubCell"/>
</dbReference>
<dbReference type="SUPFAM" id="SSF81296">
    <property type="entry name" value="E set domains"/>
    <property type="match status" value="1"/>
</dbReference>
<sequence length="899" mass="99089">MLSNYLIVAFRNLARKRAFSCINIMGLALGMAACLLIMHYVVYELSFDNFHQRGEHVYGLVQRSREEGKEKIDSHNGHPAGPLMQEAYGEVQHYARTVWARGVVTYLRGADVQPQPITFRLAGHPDADTVKVGGTFNGWQEHLLQKTASGWTGTVHLPPGEYAYKFLVDGQVVLDPANPLVEQDREHVHSLRKVSPRRDPSRAVSEVSSGDNKTLYADASFLTLFSFPLVKGDARTALAEINTAVVTESAARRYFGNEEPLGKRIIFNGVEYYVITGVVRDVPANSHVQFDFLFSMKNALAQRMYRHDPWHAENFNVYLQLEPGASPAALEAKLPAFVEKHRGDDLRKAGRTVTFALLPLRDLHLKTEFGHGTTAQGDAMQVYFLMLIAGFILVIAWVNYINLSTARATERAREVGIRKVAGAHRPQLIRQFLFESGLVNALAAGVAVLLVSVSLPEFAKLIGRELGLHTLLQEPALLLAFAAAFVAGTFLSGLYPAFVLSTFRPVAVLKGNPGHSPRGVGLRQGLVVFQFAASILLIAGTLVVYAQLEYMRNQKLGFNTGQTLVVDVPAVKGMSYGQKSQRLKSRLLSYAAVKQVTISSNVPGTSYSWNTSGIRRKEAAPESGIGGSLFWADADFLPAYGIKLVAGRNFSRAFPTDREGTILNEKAARLLGFSNPAAALGKPVVIDGSTVYVVGVMQNYHHNSLKSDHTAAFLLLSEHNSWGYYSLMLRGGDVRRTVADVEREYRQVFPGNPFKYVFLDESFNAQYRSDRQFGQVFSLFASLAILVACLGLFGLASFTAAQRTREIGVRKVMGASVGQIVQLLYRDFVKLVLLANAVALPLAYLGLRKWLQNYPFSTTLQWWMLAVPGLAVLLVALLTVSFQSIRAALANPARSLRSE</sequence>
<dbReference type="Gene3D" id="2.60.40.10">
    <property type="entry name" value="Immunoglobulins"/>
    <property type="match status" value="1"/>
</dbReference>
<dbReference type="GO" id="GO:0022857">
    <property type="term" value="F:transmembrane transporter activity"/>
    <property type="evidence" value="ECO:0007669"/>
    <property type="project" value="TreeGrafter"/>
</dbReference>
<feature type="domain" description="MacB-like periplasmic core" evidence="9">
    <location>
        <begin position="548"/>
        <end position="704"/>
    </location>
</feature>
<evidence type="ECO:0000256" key="7">
    <source>
        <dbReference type="SAM" id="Phobius"/>
    </source>
</evidence>
<evidence type="ECO:0000256" key="2">
    <source>
        <dbReference type="ARBA" id="ARBA00022475"/>
    </source>
</evidence>
<dbReference type="PANTHER" id="PTHR30572:SF18">
    <property type="entry name" value="ABC-TYPE MACROLIDE FAMILY EXPORT SYSTEM PERMEASE COMPONENT 2"/>
    <property type="match status" value="1"/>
</dbReference>
<dbReference type="InterPro" id="IPR013783">
    <property type="entry name" value="Ig-like_fold"/>
</dbReference>
<name>A0A6J4LT46_9SPHI</name>
<keyword evidence="3 7" id="KW-0812">Transmembrane</keyword>
<keyword evidence="4 7" id="KW-1133">Transmembrane helix</keyword>
<accession>A0A6J4LT46</accession>
<dbReference type="CDD" id="cd02859">
    <property type="entry name" value="E_set_AMPKbeta_like_N"/>
    <property type="match status" value="1"/>
</dbReference>
<comment type="subcellular location">
    <subcellularLocation>
        <location evidence="1">Cell membrane</location>
        <topology evidence="1">Multi-pass membrane protein</topology>
    </subcellularLocation>
</comment>
<proteinExistence type="predicted"/>
<protein>
    <recommendedName>
        <fullName evidence="11">ABC transporter, fused permease protein</fullName>
    </recommendedName>
</protein>
<dbReference type="Pfam" id="PF12704">
    <property type="entry name" value="MacB_PCD"/>
    <property type="match status" value="2"/>
</dbReference>
<evidence type="ECO:0000259" key="9">
    <source>
        <dbReference type="Pfam" id="PF12704"/>
    </source>
</evidence>
<dbReference type="InterPro" id="IPR050250">
    <property type="entry name" value="Macrolide_Exporter_MacB"/>
</dbReference>
<feature type="transmembrane region" description="Helical" evidence="7">
    <location>
        <begin position="432"/>
        <end position="455"/>
    </location>
</feature>
<feature type="domain" description="ABC3 transporter permease C-terminal" evidence="8">
    <location>
        <begin position="387"/>
        <end position="501"/>
    </location>
</feature>
<feature type="domain" description="ABC3 transporter permease C-terminal" evidence="8">
    <location>
        <begin position="779"/>
        <end position="888"/>
    </location>
</feature>
<feature type="transmembrane region" description="Helical" evidence="7">
    <location>
        <begin position="382"/>
        <end position="403"/>
    </location>
</feature>
<dbReference type="AlphaFoldDB" id="A0A6J4LT46"/>
<feature type="transmembrane region" description="Helical" evidence="7">
    <location>
        <begin position="862"/>
        <end position="882"/>
    </location>
</feature>
<dbReference type="EMBL" id="CADCTQ010000647">
    <property type="protein sequence ID" value="CAA9337383.1"/>
    <property type="molecule type" value="Genomic_DNA"/>
</dbReference>
<dbReference type="InterPro" id="IPR025857">
    <property type="entry name" value="MacB_PCD"/>
</dbReference>
<reference evidence="10" key="1">
    <citation type="submission" date="2020-02" db="EMBL/GenBank/DDBJ databases">
        <authorList>
            <person name="Meier V. D."/>
        </authorList>
    </citation>
    <scope>NUCLEOTIDE SEQUENCE</scope>
    <source>
        <strain evidence="10">AVDCRST_MAG56</strain>
    </source>
</reference>
<evidence type="ECO:0008006" key="11">
    <source>
        <dbReference type="Google" id="ProtNLM"/>
    </source>
</evidence>
<feature type="transmembrane region" description="Helical" evidence="7">
    <location>
        <begin position="21"/>
        <end position="43"/>
    </location>
</feature>
<dbReference type="Pfam" id="PF02687">
    <property type="entry name" value="FtsX"/>
    <property type="match status" value="2"/>
</dbReference>
<feature type="transmembrane region" description="Helical" evidence="7">
    <location>
        <begin position="526"/>
        <end position="546"/>
    </location>
</feature>
<feature type="transmembrane region" description="Helical" evidence="7">
    <location>
        <begin position="776"/>
        <end position="801"/>
    </location>
</feature>
<evidence type="ECO:0000259" key="8">
    <source>
        <dbReference type="Pfam" id="PF02687"/>
    </source>
</evidence>
<keyword evidence="5 7" id="KW-0472">Membrane</keyword>
<dbReference type="InterPro" id="IPR014756">
    <property type="entry name" value="Ig_E-set"/>
</dbReference>
<feature type="region of interest" description="Disordered" evidence="6">
    <location>
        <begin position="188"/>
        <end position="207"/>
    </location>
</feature>
<dbReference type="InterPro" id="IPR003838">
    <property type="entry name" value="ABC3_permease_C"/>
</dbReference>
<dbReference type="PANTHER" id="PTHR30572">
    <property type="entry name" value="MEMBRANE COMPONENT OF TRANSPORTER-RELATED"/>
    <property type="match status" value="1"/>
</dbReference>
<evidence type="ECO:0000256" key="6">
    <source>
        <dbReference type="SAM" id="MobiDB-lite"/>
    </source>
</evidence>
<feature type="transmembrane region" description="Helical" evidence="7">
    <location>
        <begin position="828"/>
        <end position="847"/>
    </location>
</feature>
<feature type="domain" description="MacB-like periplasmic core" evidence="9">
    <location>
        <begin position="178"/>
        <end position="335"/>
    </location>
</feature>